<organism evidence="8 9">
    <name type="scientific">Salinadaptatus halalkaliphilus</name>
    <dbReference type="NCBI Taxonomy" id="2419781"/>
    <lineage>
        <taxon>Archaea</taxon>
        <taxon>Methanobacteriati</taxon>
        <taxon>Methanobacteriota</taxon>
        <taxon>Stenosarchaea group</taxon>
        <taxon>Halobacteria</taxon>
        <taxon>Halobacteriales</taxon>
        <taxon>Natrialbaceae</taxon>
        <taxon>Salinadaptatus</taxon>
    </lineage>
</organism>
<feature type="transmembrane region" description="Helical" evidence="6">
    <location>
        <begin position="316"/>
        <end position="337"/>
    </location>
</feature>
<evidence type="ECO:0000256" key="6">
    <source>
        <dbReference type="SAM" id="Phobius"/>
    </source>
</evidence>
<dbReference type="RefSeq" id="WP_141465625.1">
    <property type="nucleotide sequence ID" value="NZ_RBZW01000055.1"/>
</dbReference>
<evidence type="ECO:0000256" key="1">
    <source>
        <dbReference type="ARBA" id="ARBA00004651"/>
    </source>
</evidence>
<feature type="domain" description="UspA" evidence="7">
    <location>
        <begin position="600"/>
        <end position="720"/>
    </location>
</feature>
<protein>
    <submittedName>
        <fullName evidence="8">Amino acid transporter</fullName>
    </submittedName>
</protein>
<feature type="transmembrane region" description="Helical" evidence="6">
    <location>
        <begin position="223"/>
        <end position="248"/>
    </location>
</feature>
<evidence type="ECO:0000256" key="3">
    <source>
        <dbReference type="ARBA" id="ARBA00022692"/>
    </source>
</evidence>
<dbReference type="AlphaFoldDB" id="A0A4S3TIA6"/>
<dbReference type="CDD" id="cd00293">
    <property type="entry name" value="USP-like"/>
    <property type="match status" value="1"/>
</dbReference>
<reference evidence="8 9" key="1">
    <citation type="submission" date="2018-10" db="EMBL/GenBank/DDBJ databases">
        <title>Natronolimnobius sp. XQ-INN 246 isolated from Inner Mongolia Autonomous Region of China.</title>
        <authorList>
            <person name="Xue Q."/>
        </authorList>
    </citation>
    <scope>NUCLEOTIDE SEQUENCE [LARGE SCALE GENOMIC DNA]</scope>
    <source>
        <strain evidence="8 9">XQ-INN 246</strain>
    </source>
</reference>
<comment type="caution">
    <text evidence="8">The sequence shown here is derived from an EMBL/GenBank/DDBJ whole genome shotgun (WGS) entry which is preliminary data.</text>
</comment>
<feature type="transmembrane region" description="Helical" evidence="6">
    <location>
        <begin position="46"/>
        <end position="67"/>
    </location>
</feature>
<feature type="transmembrane region" description="Helical" evidence="6">
    <location>
        <begin position="12"/>
        <end position="34"/>
    </location>
</feature>
<feature type="transmembrane region" description="Helical" evidence="6">
    <location>
        <begin position="152"/>
        <end position="171"/>
    </location>
</feature>
<feature type="transmembrane region" description="Helical" evidence="6">
    <location>
        <begin position="376"/>
        <end position="396"/>
    </location>
</feature>
<evidence type="ECO:0000259" key="7">
    <source>
        <dbReference type="Pfam" id="PF00582"/>
    </source>
</evidence>
<dbReference type="Pfam" id="PF13520">
    <property type="entry name" value="AA_permease_2"/>
    <property type="match status" value="1"/>
</dbReference>
<dbReference type="PANTHER" id="PTHR42770:SF11">
    <property type="entry name" value="INNER MEMBRANE TRANSPORT PROTEIN YBAT"/>
    <property type="match status" value="1"/>
</dbReference>
<dbReference type="OrthoDB" id="200469at2157"/>
<feature type="transmembrane region" description="Helical" evidence="6">
    <location>
        <begin position="260"/>
        <end position="290"/>
    </location>
</feature>
<comment type="subcellular location">
    <subcellularLocation>
        <location evidence="1">Cell membrane</location>
        <topology evidence="1">Multi-pass membrane protein</topology>
    </subcellularLocation>
</comment>
<feature type="transmembrane region" description="Helical" evidence="6">
    <location>
        <begin position="88"/>
        <end position="114"/>
    </location>
</feature>
<dbReference type="Gene3D" id="1.20.1740.10">
    <property type="entry name" value="Amino acid/polyamine transporter I"/>
    <property type="match status" value="1"/>
</dbReference>
<sequence length="745" mass="79196">MGHGSDSDLRRDLGVFAVFTIASGTMIGAGIFVLPGPAAEGAGPASALSFGIAGLIALVATMCAVELATAMPRAGGPYFFTSRAMGPLVGTVVGFGAWLALIFKGSFALVGLGWYVTEFWAVPVLAVAVVGGLLLTLLNWIGAEESGKLQNAVVIGLVAILAVFAGGGLLASNTDNWSPFVTTGVDGVITTTGLVFISYLGIVKATAVAEEVKDPGTTLPRALFAAVIFVTLLYVGVMLIVTGVMPIADIADSSAPVAEAGGLFLGALGGAVIALAGIFATVSTANAAVLSSSRFPFAMSRDGLVTPKLSESSARFGTPTVSIWLTGGIMIVLALLLDVEMLAKLGGTFGILVFALLNVTVVLLRSSRPEWYDPDYEVPFSPILPLAGAAAALLLIPFMGLLSQITAIGFVLVGVGWYYVQTRTGRPVQPDHDIRDQVLGAQYQRSLEEKRSQIGNLTTGGPHILVETVEGETNPHLLTAMRSFVDRFDADLDVLTVTEVPSHVPFAEAEHDVDDDWMDHIERDLALDDHVVLFDHVRTRDQTDALLESVNDRTELVLVDWQDPIRKHHLQESHVDEILRSKFPVRLAVLKPRGTDEISDIVVATETGPYDQAEVELADAVATVTGANLTLLKAIPEGASEEAATSAQAYLEDLTDLLSSPAETELLHAASVDDALVRRANQADLLVMGAPTRPDRMSEFFGQTTDYVAAETDTSVLVVKEPGVQVPMTRRLWRRLRRFADRDST</sequence>
<dbReference type="GO" id="GO:0005886">
    <property type="term" value="C:plasma membrane"/>
    <property type="evidence" value="ECO:0007669"/>
    <property type="project" value="UniProtKB-SubCell"/>
</dbReference>
<dbReference type="InterPro" id="IPR006016">
    <property type="entry name" value="UspA"/>
</dbReference>
<dbReference type="Pfam" id="PF00582">
    <property type="entry name" value="Usp"/>
    <property type="match status" value="1"/>
</dbReference>
<dbReference type="Gene3D" id="3.40.50.12370">
    <property type="match status" value="1"/>
</dbReference>
<dbReference type="GO" id="GO:0022857">
    <property type="term" value="F:transmembrane transporter activity"/>
    <property type="evidence" value="ECO:0007669"/>
    <property type="project" value="InterPro"/>
</dbReference>
<feature type="transmembrane region" description="Helical" evidence="6">
    <location>
        <begin position="120"/>
        <end position="140"/>
    </location>
</feature>
<evidence type="ECO:0000256" key="5">
    <source>
        <dbReference type="ARBA" id="ARBA00023136"/>
    </source>
</evidence>
<keyword evidence="2" id="KW-1003">Cell membrane</keyword>
<dbReference type="SUPFAM" id="SSF52402">
    <property type="entry name" value="Adenine nucleotide alpha hydrolases-like"/>
    <property type="match status" value="1"/>
</dbReference>
<dbReference type="InterPro" id="IPR050367">
    <property type="entry name" value="APC_superfamily"/>
</dbReference>
<dbReference type="InterPro" id="IPR002293">
    <property type="entry name" value="AA/rel_permease1"/>
</dbReference>
<keyword evidence="5 6" id="KW-0472">Membrane</keyword>
<evidence type="ECO:0000256" key="4">
    <source>
        <dbReference type="ARBA" id="ARBA00022989"/>
    </source>
</evidence>
<feature type="transmembrane region" description="Helical" evidence="6">
    <location>
        <begin position="343"/>
        <end position="364"/>
    </location>
</feature>
<feature type="transmembrane region" description="Helical" evidence="6">
    <location>
        <begin position="177"/>
        <end position="202"/>
    </location>
</feature>
<dbReference type="EMBL" id="RBZW01000055">
    <property type="protein sequence ID" value="THE63784.1"/>
    <property type="molecule type" value="Genomic_DNA"/>
</dbReference>
<dbReference type="PANTHER" id="PTHR42770">
    <property type="entry name" value="AMINO ACID TRANSPORTER-RELATED"/>
    <property type="match status" value="1"/>
</dbReference>
<evidence type="ECO:0000313" key="8">
    <source>
        <dbReference type="EMBL" id="THE63784.1"/>
    </source>
</evidence>
<name>A0A4S3TIA6_9EURY</name>
<accession>A0A4S3TIA6</accession>
<proteinExistence type="predicted"/>
<evidence type="ECO:0000313" key="9">
    <source>
        <dbReference type="Proteomes" id="UP000318864"/>
    </source>
</evidence>
<evidence type="ECO:0000256" key="2">
    <source>
        <dbReference type="ARBA" id="ARBA00022475"/>
    </source>
</evidence>
<keyword evidence="3 6" id="KW-0812">Transmembrane</keyword>
<dbReference type="Proteomes" id="UP000318864">
    <property type="component" value="Unassembled WGS sequence"/>
</dbReference>
<keyword evidence="9" id="KW-1185">Reference proteome</keyword>
<gene>
    <name evidence="8" type="ORF">D8Y22_15695</name>
</gene>
<keyword evidence="4 6" id="KW-1133">Transmembrane helix</keyword>